<evidence type="ECO:0000256" key="4">
    <source>
        <dbReference type="ARBA" id="ARBA00022741"/>
    </source>
</evidence>
<keyword evidence="6" id="KW-0067">ATP-binding</keyword>
<dbReference type="GO" id="GO:0000156">
    <property type="term" value="F:phosphorelay response regulator activity"/>
    <property type="evidence" value="ECO:0007669"/>
    <property type="project" value="TreeGrafter"/>
</dbReference>
<comment type="caution">
    <text evidence="10">The sequence shown here is derived from an EMBL/GenBank/DDBJ whole genome shotgun (WGS) entry which is preliminary data.</text>
</comment>
<evidence type="ECO:0000259" key="9">
    <source>
        <dbReference type="PROSITE" id="PS50109"/>
    </source>
</evidence>
<keyword evidence="3" id="KW-0808">Transferase</keyword>
<dbReference type="PANTHER" id="PTHR42878:SF7">
    <property type="entry name" value="SENSOR HISTIDINE KINASE GLRK"/>
    <property type="match status" value="1"/>
</dbReference>
<proteinExistence type="predicted"/>
<dbReference type="SMART" id="SM00388">
    <property type="entry name" value="HisKA"/>
    <property type="match status" value="1"/>
</dbReference>
<dbReference type="CDD" id="cd00082">
    <property type="entry name" value="HisKA"/>
    <property type="match status" value="1"/>
</dbReference>
<evidence type="ECO:0000256" key="6">
    <source>
        <dbReference type="ARBA" id="ARBA00022840"/>
    </source>
</evidence>
<gene>
    <name evidence="10" type="ORF">H5P30_10640</name>
</gene>
<dbReference type="GO" id="GO:0030295">
    <property type="term" value="F:protein kinase activator activity"/>
    <property type="evidence" value="ECO:0007669"/>
    <property type="project" value="TreeGrafter"/>
</dbReference>
<keyword evidence="5" id="KW-0418">Kinase</keyword>
<keyword evidence="11" id="KW-1185">Reference proteome</keyword>
<feature type="region of interest" description="Disordered" evidence="8">
    <location>
        <begin position="1"/>
        <end position="23"/>
    </location>
</feature>
<dbReference type="Pfam" id="PF00512">
    <property type="entry name" value="HisKA"/>
    <property type="match status" value="1"/>
</dbReference>
<dbReference type="InterPro" id="IPR050351">
    <property type="entry name" value="BphY/WalK/GraS-like"/>
</dbReference>
<sequence length="393" mass="44504">MSIRKDHAKRENKTALPDHPIPEESITRALAETLGTDASEAWHALEAVFTHMPDPVLLFDQDANLLAKNEQAKRFWEGYENFIPPMLLSQIVRTAQSGKSFRAEHETELIWMDSKEGQRYFLPRIFPLKTDFNWGDHQSSSMQPIACILNDETEWVRAEKVRDNLFASISHELNTPLTSARLALYVLAEKKIGDLNPTQTDMVERAKQDLDREIGTIQNVLDLIRSSGSEIRPRMTPETINLHELIEAVIDQFQQQTSSFEKLIERKYASSSPWVYMQSDIARMAIHLLFASVLKYSRGSAKLTVDSEVSLSGGFCRIGVSTPSDALDDFLSENLFEIPLESKEARMLNCADIGLRIAHEIITPKGGRFETLRDSERASVSFYYPSASHEVSA</sequence>
<feature type="compositionally biased region" description="Basic and acidic residues" evidence="8">
    <location>
        <begin position="1"/>
        <end position="13"/>
    </location>
</feature>
<dbReference type="AlphaFoldDB" id="A0A7X1B0I6"/>
<dbReference type="Proteomes" id="UP000525652">
    <property type="component" value="Unassembled WGS sequence"/>
</dbReference>
<keyword evidence="7" id="KW-0902">Two-component regulatory system</keyword>
<evidence type="ECO:0000256" key="7">
    <source>
        <dbReference type="ARBA" id="ARBA00023012"/>
    </source>
</evidence>
<dbReference type="PROSITE" id="PS50109">
    <property type="entry name" value="HIS_KIN"/>
    <property type="match status" value="1"/>
</dbReference>
<evidence type="ECO:0000313" key="10">
    <source>
        <dbReference type="EMBL" id="MBC2602235.1"/>
    </source>
</evidence>
<feature type="domain" description="Histidine kinase" evidence="9">
    <location>
        <begin position="168"/>
        <end position="388"/>
    </location>
</feature>
<reference evidence="10 11" key="1">
    <citation type="submission" date="2020-07" db="EMBL/GenBank/DDBJ databases">
        <authorList>
            <person name="Feng X."/>
        </authorList>
    </citation>
    <scope>NUCLEOTIDE SEQUENCE [LARGE SCALE GENOMIC DNA]</scope>
    <source>
        <strain evidence="10 11">JCM14086</strain>
    </source>
</reference>
<dbReference type="InterPro" id="IPR036097">
    <property type="entry name" value="HisK_dim/P_sf"/>
</dbReference>
<dbReference type="EC" id="2.7.13.3" evidence="2"/>
<evidence type="ECO:0000256" key="2">
    <source>
        <dbReference type="ARBA" id="ARBA00012438"/>
    </source>
</evidence>
<organism evidence="10 11">
    <name type="scientific">Puniceicoccus vermicola</name>
    <dbReference type="NCBI Taxonomy" id="388746"/>
    <lineage>
        <taxon>Bacteria</taxon>
        <taxon>Pseudomonadati</taxon>
        <taxon>Verrucomicrobiota</taxon>
        <taxon>Opitutia</taxon>
        <taxon>Puniceicoccales</taxon>
        <taxon>Puniceicoccaceae</taxon>
        <taxon>Puniceicoccus</taxon>
    </lineage>
</organism>
<dbReference type="GO" id="GO:0000155">
    <property type="term" value="F:phosphorelay sensor kinase activity"/>
    <property type="evidence" value="ECO:0007669"/>
    <property type="project" value="InterPro"/>
</dbReference>
<dbReference type="GO" id="GO:0005524">
    <property type="term" value="F:ATP binding"/>
    <property type="evidence" value="ECO:0007669"/>
    <property type="project" value="UniProtKB-KW"/>
</dbReference>
<dbReference type="Gene3D" id="1.10.287.130">
    <property type="match status" value="1"/>
</dbReference>
<dbReference type="PANTHER" id="PTHR42878">
    <property type="entry name" value="TWO-COMPONENT HISTIDINE KINASE"/>
    <property type="match status" value="1"/>
</dbReference>
<evidence type="ECO:0000256" key="8">
    <source>
        <dbReference type="SAM" id="MobiDB-lite"/>
    </source>
</evidence>
<dbReference type="SUPFAM" id="SSF47384">
    <property type="entry name" value="Homodimeric domain of signal transducing histidine kinase"/>
    <property type="match status" value="1"/>
</dbReference>
<dbReference type="EMBL" id="JACHVA010000082">
    <property type="protein sequence ID" value="MBC2602235.1"/>
    <property type="molecule type" value="Genomic_DNA"/>
</dbReference>
<evidence type="ECO:0000313" key="11">
    <source>
        <dbReference type="Proteomes" id="UP000525652"/>
    </source>
</evidence>
<dbReference type="InterPro" id="IPR003661">
    <property type="entry name" value="HisK_dim/P_dom"/>
</dbReference>
<evidence type="ECO:0000256" key="5">
    <source>
        <dbReference type="ARBA" id="ARBA00022777"/>
    </source>
</evidence>
<dbReference type="RefSeq" id="WP_185692929.1">
    <property type="nucleotide sequence ID" value="NZ_JACHVA010000082.1"/>
</dbReference>
<evidence type="ECO:0000256" key="3">
    <source>
        <dbReference type="ARBA" id="ARBA00022679"/>
    </source>
</evidence>
<keyword evidence="4" id="KW-0547">Nucleotide-binding</keyword>
<name>A0A7X1B0I6_9BACT</name>
<dbReference type="InterPro" id="IPR036890">
    <property type="entry name" value="HATPase_C_sf"/>
</dbReference>
<evidence type="ECO:0000256" key="1">
    <source>
        <dbReference type="ARBA" id="ARBA00000085"/>
    </source>
</evidence>
<dbReference type="InterPro" id="IPR005467">
    <property type="entry name" value="His_kinase_dom"/>
</dbReference>
<dbReference type="SUPFAM" id="SSF55874">
    <property type="entry name" value="ATPase domain of HSP90 chaperone/DNA topoisomerase II/histidine kinase"/>
    <property type="match status" value="1"/>
</dbReference>
<accession>A0A7X1B0I6</accession>
<dbReference type="GO" id="GO:0007234">
    <property type="term" value="P:osmosensory signaling via phosphorelay pathway"/>
    <property type="evidence" value="ECO:0007669"/>
    <property type="project" value="TreeGrafter"/>
</dbReference>
<protein>
    <recommendedName>
        <fullName evidence="2">histidine kinase</fullName>
        <ecNumber evidence="2">2.7.13.3</ecNumber>
    </recommendedName>
</protein>
<comment type="catalytic activity">
    <reaction evidence="1">
        <text>ATP + protein L-histidine = ADP + protein N-phospho-L-histidine.</text>
        <dbReference type="EC" id="2.7.13.3"/>
    </reaction>
</comment>